<dbReference type="AlphaFoldDB" id="A0A6A6VP83"/>
<organism evidence="3 4">
    <name type="scientific">Sporormia fimetaria CBS 119925</name>
    <dbReference type="NCBI Taxonomy" id="1340428"/>
    <lineage>
        <taxon>Eukaryota</taxon>
        <taxon>Fungi</taxon>
        <taxon>Dikarya</taxon>
        <taxon>Ascomycota</taxon>
        <taxon>Pezizomycotina</taxon>
        <taxon>Dothideomycetes</taxon>
        <taxon>Pleosporomycetidae</taxon>
        <taxon>Pleosporales</taxon>
        <taxon>Sporormiaceae</taxon>
        <taxon>Sporormia</taxon>
    </lineage>
</organism>
<evidence type="ECO:0000313" key="4">
    <source>
        <dbReference type="Proteomes" id="UP000799440"/>
    </source>
</evidence>
<evidence type="ECO:0000313" key="3">
    <source>
        <dbReference type="EMBL" id="KAF2750987.1"/>
    </source>
</evidence>
<evidence type="ECO:0000259" key="2">
    <source>
        <dbReference type="PROSITE" id="PS50192"/>
    </source>
</evidence>
<accession>A0A6A6VP83</accession>
<protein>
    <recommendedName>
        <fullName evidence="2">t-SNARE coiled-coil homology domain-containing protein</fullName>
    </recommendedName>
</protein>
<name>A0A6A6VP83_9PLEO</name>
<feature type="domain" description="T-SNARE coiled-coil homology" evidence="2">
    <location>
        <begin position="18"/>
        <end position="80"/>
    </location>
</feature>
<evidence type="ECO:0000256" key="1">
    <source>
        <dbReference type="SAM" id="Coils"/>
    </source>
</evidence>
<feature type="coiled-coil region" evidence="1">
    <location>
        <begin position="56"/>
        <end position="115"/>
    </location>
</feature>
<dbReference type="Gene3D" id="1.20.5.340">
    <property type="match status" value="1"/>
</dbReference>
<dbReference type="PROSITE" id="PS50192">
    <property type="entry name" value="T_SNARE"/>
    <property type="match status" value="1"/>
</dbReference>
<proteinExistence type="predicted"/>
<reference evidence="3" key="1">
    <citation type="journal article" date="2020" name="Stud. Mycol.">
        <title>101 Dothideomycetes genomes: a test case for predicting lifestyles and emergence of pathogens.</title>
        <authorList>
            <person name="Haridas S."/>
            <person name="Albert R."/>
            <person name="Binder M."/>
            <person name="Bloem J."/>
            <person name="Labutti K."/>
            <person name="Salamov A."/>
            <person name="Andreopoulos B."/>
            <person name="Baker S."/>
            <person name="Barry K."/>
            <person name="Bills G."/>
            <person name="Bluhm B."/>
            <person name="Cannon C."/>
            <person name="Castanera R."/>
            <person name="Culley D."/>
            <person name="Daum C."/>
            <person name="Ezra D."/>
            <person name="Gonzalez J."/>
            <person name="Henrissat B."/>
            <person name="Kuo A."/>
            <person name="Liang C."/>
            <person name="Lipzen A."/>
            <person name="Lutzoni F."/>
            <person name="Magnuson J."/>
            <person name="Mondo S."/>
            <person name="Nolan M."/>
            <person name="Ohm R."/>
            <person name="Pangilinan J."/>
            <person name="Park H.-J."/>
            <person name="Ramirez L."/>
            <person name="Alfaro M."/>
            <person name="Sun H."/>
            <person name="Tritt A."/>
            <person name="Yoshinaga Y."/>
            <person name="Zwiers L.-H."/>
            <person name="Turgeon B."/>
            <person name="Goodwin S."/>
            <person name="Spatafora J."/>
            <person name="Crous P."/>
            <person name="Grigoriev I."/>
        </authorList>
    </citation>
    <scope>NUCLEOTIDE SEQUENCE</scope>
    <source>
        <strain evidence="3">CBS 119925</strain>
    </source>
</reference>
<dbReference type="Proteomes" id="UP000799440">
    <property type="component" value="Unassembled WGS sequence"/>
</dbReference>
<dbReference type="InterPro" id="IPR000727">
    <property type="entry name" value="T_SNARE_dom"/>
</dbReference>
<sequence length="135" mass="15417">MASLAPVPPNNWYAEVDHDTIVDMAQRVKSVGDSVEEIKKIVKGMHQETEMRGTEIENVETKIENLDESVENVYQKVETVEVKSEAVEKSLQAVIKSVEREVHVLNRNIQDNNRQQRYILDAVASLERKVEALMN</sequence>
<dbReference type="EMBL" id="MU006563">
    <property type="protein sequence ID" value="KAF2750987.1"/>
    <property type="molecule type" value="Genomic_DNA"/>
</dbReference>
<keyword evidence="1" id="KW-0175">Coiled coil</keyword>
<gene>
    <name evidence="3" type="ORF">M011DRAFT_474467</name>
</gene>
<keyword evidence="4" id="KW-1185">Reference proteome</keyword>